<feature type="compositionally biased region" description="Basic and acidic residues" evidence="1">
    <location>
        <begin position="1"/>
        <end position="23"/>
    </location>
</feature>
<feature type="region of interest" description="Disordered" evidence="1">
    <location>
        <begin position="1"/>
        <end position="61"/>
    </location>
</feature>
<accession>A0A5C2SU82</accession>
<evidence type="ECO:0000313" key="3">
    <source>
        <dbReference type="Proteomes" id="UP000313359"/>
    </source>
</evidence>
<dbReference type="EMBL" id="ML122250">
    <property type="protein sequence ID" value="RPD67432.1"/>
    <property type="molecule type" value="Genomic_DNA"/>
</dbReference>
<sequence length="78" mass="8808">MRRRSDRAPRHMNRREQAVRESEVDMSPSTSAKNLKSLGEPSASSPTTHSTPQCNPTTLRISSRPALHSEVVVFFVRF</sequence>
<evidence type="ECO:0000313" key="2">
    <source>
        <dbReference type="EMBL" id="RPD67432.1"/>
    </source>
</evidence>
<organism evidence="2 3">
    <name type="scientific">Lentinus tigrinus ALCF2SS1-6</name>
    <dbReference type="NCBI Taxonomy" id="1328759"/>
    <lineage>
        <taxon>Eukaryota</taxon>
        <taxon>Fungi</taxon>
        <taxon>Dikarya</taxon>
        <taxon>Basidiomycota</taxon>
        <taxon>Agaricomycotina</taxon>
        <taxon>Agaricomycetes</taxon>
        <taxon>Polyporales</taxon>
        <taxon>Polyporaceae</taxon>
        <taxon>Lentinus</taxon>
    </lineage>
</organism>
<feature type="compositionally biased region" description="Low complexity" evidence="1">
    <location>
        <begin position="41"/>
        <end position="52"/>
    </location>
</feature>
<keyword evidence="3" id="KW-1185">Reference proteome</keyword>
<gene>
    <name evidence="2" type="ORF">L227DRAFT_24048</name>
</gene>
<evidence type="ECO:0000256" key="1">
    <source>
        <dbReference type="SAM" id="MobiDB-lite"/>
    </source>
</evidence>
<proteinExistence type="predicted"/>
<dbReference type="Proteomes" id="UP000313359">
    <property type="component" value="Unassembled WGS sequence"/>
</dbReference>
<protein>
    <submittedName>
        <fullName evidence="2">Uncharacterized protein</fullName>
    </submittedName>
</protein>
<reference evidence="2" key="1">
    <citation type="journal article" date="2018" name="Genome Biol. Evol.">
        <title>Genomics and development of Lentinus tigrinus, a white-rot wood-decaying mushroom with dimorphic fruiting bodies.</title>
        <authorList>
            <person name="Wu B."/>
            <person name="Xu Z."/>
            <person name="Knudson A."/>
            <person name="Carlson A."/>
            <person name="Chen N."/>
            <person name="Kovaka S."/>
            <person name="LaButti K."/>
            <person name="Lipzen A."/>
            <person name="Pennachio C."/>
            <person name="Riley R."/>
            <person name="Schakwitz W."/>
            <person name="Umezawa K."/>
            <person name="Ohm R.A."/>
            <person name="Grigoriev I.V."/>
            <person name="Nagy L.G."/>
            <person name="Gibbons J."/>
            <person name="Hibbett D."/>
        </authorList>
    </citation>
    <scope>NUCLEOTIDE SEQUENCE [LARGE SCALE GENOMIC DNA]</scope>
    <source>
        <strain evidence="2">ALCF2SS1-6</strain>
    </source>
</reference>
<name>A0A5C2SU82_9APHY</name>
<dbReference type="AlphaFoldDB" id="A0A5C2SU82"/>